<gene>
    <name evidence="4" type="ORF">KR093_007149</name>
</gene>
<feature type="domain" description="Nose resistant-to-fluoxetine protein N-terminal" evidence="3">
    <location>
        <begin position="92"/>
        <end position="237"/>
    </location>
</feature>
<dbReference type="InterPro" id="IPR002656">
    <property type="entry name" value="Acyl_transf_3_dom"/>
</dbReference>
<dbReference type="SMART" id="SM00703">
    <property type="entry name" value="NRF"/>
    <property type="match status" value="1"/>
</dbReference>
<organism evidence="4 5">
    <name type="scientific">Drosophila rubida</name>
    <dbReference type="NCBI Taxonomy" id="30044"/>
    <lineage>
        <taxon>Eukaryota</taxon>
        <taxon>Metazoa</taxon>
        <taxon>Ecdysozoa</taxon>
        <taxon>Arthropoda</taxon>
        <taxon>Hexapoda</taxon>
        <taxon>Insecta</taxon>
        <taxon>Pterygota</taxon>
        <taxon>Neoptera</taxon>
        <taxon>Endopterygota</taxon>
        <taxon>Diptera</taxon>
        <taxon>Brachycera</taxon>
        <taxon>Muscomorpha</taxon>
        <taxon>Ephydroidea</taxon>
        <taxon>Drosophilidae</taxon>
        <taxon>Drosophila</taxon>
    </lineage>
</organism>
<keyword evidence="5" id="KW-1185">Reference proteome</keyword>
<protein>
    <recommendedName>
        <fullName evidence="3">Nose resistant-to-fluoxetine protein N-terminal domain-containing protein</fullName>
    </recommendedName>
</protein>
<feature type="chain" id="PRO_5042207733" description="Nose resistant-to-fluoxetine protein N-terminal domain-containing protein" evidence="2">
    <location>
        <begin position="21"/>
        <end position="766"/>
    </location>
</feature>
<feature type="transmembrane region" description="Helical" evidence="1">
    <location>
        <begin position="600"/>
        <end position="617"/>
    </location>
</feature>
<feature type="transmembrane region" description="Helical" evidence="1">
    <location>
        <begin position="667"/>
        <end position="689"/>
    </location>
</feature>
<dbReference type="EMBL" id="JAJJHW010002585">
    <property type="protein sequence ID" value="KAH8371386.1"/>
    <property type="molecule type" value="Genomic_DNA"/>
</dbReference>
<feature type="transmembrane region" description="Helical" evidence="1">
    <location>
        <begin position="383"/>
        <end position="404"/>
    </location>
</feature>
<evidence type="ECO:0000256" key="2">
    <source>
        <dbReference type="SAM" id="SignalP"/>
    </source>
</evidence>
<feature type="transmembrane region" description="Helical" evidence="1">
    <location>
        <begin position="253"/>
        <end position="272"/>
    </location>
</feature>
<dbReference type="InterPro" id="IPR052728">
    <property type="entry name" value="O2_lipid_transport_reg"/>
</dbReference>
<keyword evidence="1" id="KW-0472">Membrane</keyword>
<sequence length="766" mass="86683">MAIALSLLLSLLLQLGSCQAELNASTLQLHRIQHNTLNATNVWSLPLPPLAAVPQRADKDLAATAANADAALLVHSSIVYGLAEVANASNVNAVCHAQLKHVQRGVLGKQPWAMKVLDASGSKRAGFTFGQNYWLGSRETCVAVQRPVGVTLSKSYERVMHYGLITQQAPFAMDYRVVYLRHNSPWQVELKVLVEQIIHIGLCLPSACQSAEIQGLTSDYFASSYMDNSIFELRPEVLYTKDLKLRDAFYDRLSFKLVVGFVLATCALMLCAQQLKVAKQLPPEADDAGAGLAPVESEMWRALHALLKWQPLQSFVSCYDVGSNWRKLCATRQTSSREIPLLNGVRSVCAIWLLVFHVFWFMYFTIDNKVQLVSYAEQVFYQYMSSAPLLVDVFFTISGFLQAYNFMRNTQQMEAVRQNGLLANAKLYGKLLFHRYLRIGPLYLIVIGSVDLAFAYIGDTSVYHIYDRFDELCAQHWWRNIFFIQNLFEHHEMCVNWSWSLACDMQYFVLANAVLFLYAKRPKLAKLVTVSALLATIIWSYGVGITHDFEFSFDAIYATASLVYTSSFVRVVPYIVGAIAAWCLHEGRLQFELSDLQERCVWHFCLFAFMVCIFSTAKRDLGYLITISLFVLGRVLFSLFLCWMIIGSARGRGVWWSRLLEAPVFQHINRLTYAIYLLNPLVISLVYSLTTASSHVDVFMMVSNEFEVLHLYINLSLLNSQCVTCSGFVVIVYLVSLVYSMAFELPYSNLSSLLMRRSNSDKPKTT</sequence>
<keyword evidence="1" id="KW-0812">Transmembrane</keyword>
<evidence type="ECO:0000259" key="3">
    <source>
        <dbReference type="SMART" id="SM00703"/>
    </source>
</evidence>
<feature type="transmembrane region" description="Helical" evidence="1">
    <location>
        <begin position="623"/>
        <end position="646"/>
    </location>
</feature>
<dbReference type="Pfam" id="PF20146">
    <property type="entry name" value="NRF"/>
    <property type="match status" value="1"/>
</dbReference>
<reference evidence="4" key="1">
    <citation type="journal article" date="2021" name="Mol. Ecol. Resour.">
        <title>Phylogenomic analyses of the genus Drosophila reveals genomic signals of climate adaptation.</title>
        <authorList>
            <person name="Li F."/>
            <person name="Rane R.V."/>
            <person name="Luria V."/>
            <person name="Xiong Z."/>
            <person name="Chen J."/>
            <person name="Li Z."/>
            <person name="Catullo R.A."/>
            <person name="Griffin P.C."/>
            <person name="Schiffer M."/>
            <person name="Pearce S."/>
            <person name="Lee S.F."/>
            <person name="McElroy K."/>
            <person name="Stocker A."/>
            <person name="Shirriffs J."/>
            <person name="Cockerell F."/>
            <person name="Coppin C."/>
            <person name="Sgro C.M."/>
            <person name="Karger A."/>
            <person name="Cain J.W."/>
            <person name="Weber J.A."/>
            <person name="Santpere G."/>
            <person name="Kirschner M.W."/>
            <person name="Hoffmann A.A."/>
            <person name="Oakeshott J.G."/>
            <person name="Zhang G."/>
        </authorList>
    </citation>
    <scope>NUCLEOTIDE SEQUENCE</scope>
    <source>
        <strain evidence="4">BGI-SZ-2011g</strain>
    </source>
</reference>
<keyword evidence="1" id="KW-1133">Transmembrane helix</keyword>
<dbReference type="PANTHER" id="PTHR11161">
    <property type="entry name" value="O-ACYLTRANSFERASE"/>
    <property type="match status" value="1"/>
</dbReference>
<evidence type="ECO:0000313" key="5">
    <source>
        <dbReference type="Proteomes" id="UP001200034"/>
    </source>
</evidence>
<dbReference type="AlphaFoldDB" id="A0AAD4K181"/>
<dbReference type="GO" id="GO:0016747">
    <property type="term" value="F:acyltransferase activity, transferring groups other than amino-acyl groups"/>
    <property type="evidence" value="ECO:0007669"/>
    <property type="project" value="InterPro"/>
</dbReference>
<comment type="caution">
    <text evidence="4">The sequence shown here is derived from an EMBL/GenBank/DDBJ whole genome shotgun (WGS) entry which is preliminary data.</text>
</comment>
<feature type="signal peptide" evidence="2">
    <location>
        <begin position="1"/>
        <end position="20"/>
    </location>
</feature>
<dbReference type="Pfam" id="PF01757">
    <property type="entry name" value="Acyl_transf_3"/>
    <property type="match status" value="1"/>
</dbReference>
<accession>A0AAD4K181</accession>
<feature type="transmembrane region" description="Helical" evidence="1">
    <location>
        <begin position="436"/>
        <end position="457"/>
    </location>
</feature>
<feature type="transmembrane region" description="Helical" evidence="1">
    <location>
        <begin position="524"/>
        <end position="542"/>
    </location>
</feature>
<feature type="transmembrane region" description="Helical" evidence="1">
    <location>
        <begin position="341"/>
        <end position="363"/>
    </location>
</feature>
<feature type="transmembrane region" description="Helical" evidence="1">
    <location>
        <begin position="562"/>
        <end position="584"/>
    </location>
</feature>
<feature type="transmembrane region" description="Helical" evidence="1">
    <location>
        <begin position="709"/>
        <end position="735"/>
    </location>
</feature>
<evidence type="ECO:0000313" key="4">
    <source>
        <dbReference type="EMBL" id="KAH8371386.1"/>
    </source>
</evidence>
<feature type="transmembrane region" description="Helical" evidence="1">
    <location>
        <begin position="497"/>
        <end position="517"/>
    </location>
</feature>
<name>A0AAD4K181_9MUSC</name>
<evidence type="ECO:0000256" key="1">
    <source>
        <dbReference type="SAM" id="Phobius"/>
    </source>
</evidence>
<dbReference type="Proteomes" id="UP001200034">
    <property type="component" value="Unassembled WGS sequence"/>
</dbReference>
<proteinExistence type="predicted"/>
<dbReference type="InterPro" id="IPR006621">
    <property type="entry name" value="Nose-resist-to-fluoxetine_N"/>
</dbReference>
<keyword evidence="2" id="KW-0732">Signal</keyword>
<dbReference type="PANTHER" id="PTHR11161:SF15">
    <property type="entry name" value="GH19286P-RELATED"/>
    <property type="match status" value="1"/>
</dbReference>